<dbReference type="AlphaFoldDB" id="A0A8S2F5D5"/>
<gene>
    <name evidence="2" type="ORF">OVA965_LOCUS29867</name>
    <name evidence="3" type="ORF">TMI583_LOCUS30655</name>
</gene>
<feature type="chain" id="PRO_5036434548" description="Fibronectin type-III domain-containing protein" evidence="1">
    <location>
        <begin position="23"/>
        <end position="305"/>
    </location>
</feature>
<proteinExistence type="predicted"/>
<evidence type="ECO:0000256" key="1">
    <source>
        <dbReference type="SAM" id="SignalP"/>
    </source>
</evidence>
<dbReference type="Proteomes" id="UP000677228">
    <property type="component" value="Unassembled WGS sequence"/>
</dbReference>
<reference evidence="2" key="1">
    <citation type="submission" date="2021-02" db="EMBL/GenBank/DDBJ databases">
        <authorList>
            <person name="Nowell W R."/>
        </authorList>
    </citation>
    <scope>NUCLEOTIDE SEQUENCE</scope>
</reference>
<comment type="caution">
    <text evidence="2">The sequence shown here is derived from an EMBL/GenBank/DDBJ whole genome shotgun (WGS) entry which is preliminary data.</text>
</comment>
<feature type="signal peptide" evidence="1">
    <location>
        <begin position="1"/>
        <end position="22"/>
    </location>
</feature>
<name>A0A8S2F5D5_9BILA</name>
<keyword evidence="1" id="KW-0732">Signal</keyword>
<evidence type="ECO:0008006" key="5">
    <source>
        <dbReference type="Google" id="ProtNLM"/>
    </source>
</evidence>
<accession>A0A8S2F5D5</accession>
<sequence>MLNNHYIYNLLFIFHLIHLINSIIPDNGKEPGNTGVGVSGTGLGGSSGAFNNPPSTVTDRTISLQSIQSGNNDSTASITWNYPNSVVYDFLSLTFNVYQFENGSFDQPSLSQTYSYNLTNSNTTVTSMSFDELVPGNYIIACVIALQYYQVYNTTAATSTQCSVGQTTLNLTKLQQLSFTAFPTVSVTQISVTLFWPNELPYDKLTMNAMLNNKISSTYSTSSNDTYEIRTYSFSGLTPRTTYSVCAWVNYSNSYINKEFPGVLGGSPMICGSYSTYAPLGSVKQTRGSLLLTITMIVIIAILLN</sequence>
<protein>
    <recommendedName>
        <fullName evidence="5">Fibronectin type-III domain-containing protein</fullName>
    </recommendedName>
</protein>
<dbReference type="Proteomes" id="UP000682733">
    <property type="component" value="Unassembled WGS sequence"/>
</dbReference>
<evidence type="ECO:0000313" key="3">
    <source>
        <dbReference type="EMBL" id="CAF4141950.1"/>
    </source>
</evidence>
<dbReference type="EMBL" id="CAJNOK010021315">
    <property type="protein sequence ID" value="CAF1330554.1"/>
    <property type="molecule type" value="Genomic_DNA"/>
</dbReference>
<evidence type="ECO:0000313" key="4">
    <source>
        <dbReference type="Proteomes" id="UP000677228"/>
    </source>
</evidence>
<evidence type="ECO:0000313" key="2">
    <source>
        <dbReference type="EMBL" id="CAF1330554.1"/>
    </source>
</evidence>
<dbReference type="EMBL" id="CAJOBA010042930">
    <property type="protein sequence ID" value="CAF4141950.1"/>
    <property type="molecule type" value="Genomic_DNA"/>
</dbReference>
<organism evidence="2 4">
    <name type="scientific">Didymodactylos carnosus</name>
    <dbReference type="NCBI Taxonomy" id="1234261"/>
    <lineage>
        <taxon>Eukaryota</taxon>
        <taxon>Metazoa</taxon>
        <taxon>Spiralia</taxon>
        <taxon>Gnathifera</taxon>
        <taxon>Rotifera</taxon>
        <taxon>Eurotatoria</taxon>
        <taxon>Bdelloidea</taxon>
        <taxon>Philodinida</taxon>
        <taxon>Philodinidae</taxon>
        <taxon>Didymodactylos</taxon>
    </lineage>
</organism>